<reference evidence="4" key="2">
    <citation type="journal article" date="2005" name="Nature">
        <title>The map-based sequence of the rice genome.</title>
        <authorList>
            <consortium name="International rice genome sequencing project (IRGSP)"/>
            <person name="Matsumoto T."/>
            <person name="Wu J."/>
            <person name="Kanamori H."/>
            <person name="Katayose Y."/>
            <person name="Fujisawa M."/>
            <person name="Namiki N."/>
            <person name="Mizuno H."/>
            <person name="Yamamoto K."/>
            <person name="Antonio B.A."/>
            <person name="Baba T."/>
            <person name="Sakata K."/>
            <person name="Nagamura Y."/>
            <person name="Aoki H."/>
            <person name="Arikawa K."/>
            <person name="Arita K."/>
            <person name="Bito T."/>
            <person name="Chiden Y."/>
            <person name="Fujitsuka N."/>
            <person name="Fukunaka R."/>
            <person name="Hamada M."/>
            <person name="Harada C."/>
            <person name="Hayashi A."/>
            <person name="Hijishita S."/>
            <person name="Honda M."/>
            <person name="Hosokawa S."/>
            <person name="Ichikawa Y."/>
            <person name="Idonuma A."/>
            <person name="Iijima M."/>
            <person name="Ikeda M."/>
            <person name="Ikeno M."/>
            <person name="Ito K."/>
            <person name="Ito S."/>
            <person name="Ito T."/>
            <person name="Ito Y."/>
            <person name="Ito Y."/>
            <person name="Iwabuchi A."/>
            <person name="Kamiya K."/>
            <person name="Karasawa W."/>
            <person name="Kurita K."/>
            <person name="Katagiri S."/>
            <person name="Kikuta A."/>
            <person name="Kobayashi H."/>
            <person name="Kobayashi N."/>
            <person name="Machita K."/>
            <person name="Maehara T."/>
            <person name="Masukawa M."/>
            <person name="Mizubayashi T."/>
            <person name="Mukai Y."/>
            <person name="Nagasaki H."/>
            <person name="Nagata Y."/>
            <person name="Naito S."/>
            <person name="Nakashima M."/>
            <person name="Nakama Y."/>
            <person name="Nakamichi Y."/>
            <person name="Nakamura M."/>
            <person name="Meguro A."/>
            <person name="Negishi M."/>
            <person name="Ohta I."/>
            <person name="Ohta T."/>
            <person name="Okamoto M."/>
            <person name="Ono N."/>
            <person name="Saji S."/>
            <person name="Sakaguchi M."/>
            <person name="Sakai K."/>
            <person name="Shibata M."/>
            <person name="Shimokawa T."/>
            <person name="Song J."/>
            <person name="Takazaki Y."/>
            <person name="Terasawa K."/>
            <person name="Tsugane M."/>
            <person name="Tsuji K."/>
            <person name="Ueda S."/>
            <person name="Waki K."/>
            <person name="Yamagata H."/>
            <person name="Yamamoto M."/>
            <person name="Yamamoto S."/>
            <person name="Yamane H."/>
            <person name="Yoshiki S."/>
            <person name="Yoshihara R."/>
            <person name="Yukawa K."/>
            <person name="Zhong H."/>
            <person name="Yano M."/>
            <person name="Yuan Q."/>
            <person name="Ouyang S."/>
            <person name="Liu J."/>
            <person name="Jones K.M."/>
            <person name="Gansberger K."/>
            <person name="Moffat K."/>
            <person name="Hill J."/>
            <person name="Bera J."/>
            <person name="Fadrosh D."/>
            <person name="Jin S."/>
            <person name="Johri S."/>
            <person name="Kim M."/>
            <person name="Overton L."/>
            <person name="Reardon M."/>
            <person name="Tsitrin T."/>
            <person name="Vuong H."/>
            <person name="Weaver B."/>
            <person name="Ciecko A."/>
            <person name="Tallon L."/>
            <person name="Jackson J."/>
            <person name="Pai G."/>
            <person name="Aken S.V."/>
            <person name="Utterback T."/>
            <person name="Reidmuller S."/>
            <person name="Feldblyum T."/>
            <person name="Hsiao J."/>
            <person name="Zismann V."/>
            <person name="Iobst S."/>
            <person name="de Vazeille A.R."/>
            <person name="Buell C.R."/>
            <person name="Ying K."/>
            <person name="Li Y."/>
            <person name="Lu T."/>
            <person name="Huang Y."/>
            <person name="Zhao Q."/>
            <person name="Feng Q."/>
            <person name="Zhang L."/>
            <person name="Zhu J."/>
            <person name="Weng Q."/>
            <person name="Mu J."/>
            <person name="Lu Y."/>
            <person name="Fan D."/>
            <person name="Liu Y."/>
            <person name="Guan J."/>
            <person name="Zhang Y."/>
            <person name="Yu S."/>
            <person name="Liu X."/>
            <person name="Zhang Y."/>
            <person name="Hong G."/>
            <person name="Han B."/>
            <person name="Choisne N."/>
            <person name="Demange N."/>
            <person name="Orjeda G."/>
            <person name="Samain S."/>
            <person name="Cattolico L."/>
            <person name="Pelletier E."/>
            <person name="Couloux A."/>
            <person name="Segurens B."/>
            <person name="Wincker P."/>
            <person name="D'Hont A."/>
            <person name="Scarpelli C."/>
            <person name="Weissenbach J."/>
            <person name="Salanoubat M."/>
            <person name="Quetier F."/>
            <person name="Yu Y."/>
            <person name="Kim H.R."/>
            <person name="Rambo T."/>
            <person name="Currie J."/>
            <person name="Collura K."/>
            <person name="Luo M."/>
            <person name="Yang T."/>
            <person name="Ammiraju J.S.S."/>
            <person name="Engler F."/>
            <person name="Soderlund C."/>
            <person name="Wing R.A."/>
            <person name="Palmer L.E."/>
            <person name="de la Bastide M."/>
            <person name="Spiegel L."/>
            <person name="Nascimento L."/>
            <person name="Zutavern T."/>
            <person name="O'Shaughnessy A."/>
            <person name="Dike S."/>
            <person name="Dedhia N."/>
            <person name="Preston R."/>
            <person name="Balija V."/>
            <person name="McCombie W.R."/>
            <person name="Chow T."/>
            <person name="Chen H."/>
            <person name="Chung M."/>
            <person name="Chen C."/>
            <person name="Shaw J."/>
            <person name="Wu H."/>
            <person name="Hsiao K."/>
            <person name="Chao Y."/>
            <person name="Chu M."/>
            <person name="Cheng C."/>
            <person name="Hour A."/>
            <person name="Lee P."/>
            <person name="Lin S."/>
            <person name="Lin Y."/>
            <person name="Liou J."/>
            <person name="Liu S."/>
            <person name="Hsing Y."/>
            <person name="Raghuvanshi S."/>
            <person name="Mohanty A."/>
            <person name="Bharti A.K."/>
            <person name="Gaur A."/>
            <person name="Gupta V."/>
            <person name="Kumar D."/>
            <person name="Ravi V."/>
            <person name="Vij S."/>
            <person name="Kapur A."/>
            <person name="Khurana P."/>
            <person name="Khurana P."/>
            <person name="Khurana J.P."/>
            <person name="Tyagi A.K."/>
            <person name="Gaikwad K."/>
            <person name="Singh A."/>
            <person name="Dalal V."/>
            <person name="Srivastava S."/>
            <person name="Dixit A."/>
            <person name="Pal A.K."/>
            <person name="Ghazi I.A."/>
            <person name="Yadav M."/>
            <person name="Pandit A."/>
            <person name="Bhargava A."/>
            <person name="Sureshbabu K."/>
            <person name="Batra K."/>
            <person name="Sharma T.R."/>
            <person name="Mohapatra T."/>
            <person name="Singh N.K."/>
            <person name="Messing J."/>
            <person name="Nelson A.B."/>
            <person name="Fuks G."/>
            <person name="Kavchok S."/>
            <person name="Keizer G."/>
            <person name="Linton E."/>
            <person name="Llaca V."/>
            <person name="Song R."/>
            <person name="Tanyolac B."/>
            <person name="Young S."/>
            <person name="Ho-Il K."/>
            <person name="Hahn J.H."/>
            <person name="Sangsakoo G."/>
            <person name="Vanavichit A."/>
            <person name="de Mattos Luiz.A.T."/>
            <person name="Zimmer P.D."/>
            <person name="Malone G."/>
            <person name="Dellagostin O."/>
            <person name="de Oliveira A.C."/>
            <person name="Bevan M."/>
            <person name="Bancroft I."/>
            <person name="Minx P."/>
            <person name="Cordum H."/>
            <person name="Wilson R."/>
            <person name="Cheng Z."/>
            <person name="Jin W."/>
            <person name="Jiang J."/>
            <person name="Leong S.A."/>
            <person name="Iwama H."/>
            <person name="Gojobori T."/>
            <person name="Itoh T."/>
            <person name="Niimura Y."/>
            <person name="Fujii Y."/>
            <person name="Habara T."/>
            <person name="Sakai H."/>
            <person name="Sato Y."/>
            <person name="Wilson G."/>
            <person name="Kumar K."/>
            <person name="McCouch S."/>
            <person name="Juretic N."/>
            <person name="Hoen D."/>
            <person name="Wright S."/>
            <person name="Bruskiewich R."/>
            <person name="Bureau T."/>
            <person name="Miyao A."/>
            <person name="Hirochika H."/>
            <person name="Nishikawa T."/>
            <person name="Kadowaki K."/>
            <person name="Sugiura M."/>
            <person name="Burr B."/>
            <person name="Sasaki T."/>
        </authorList>
    </citation>
    <scope>NUCLEOTIDE SEQUENCE [LARGE SCALE GENOMIC DNA]</scope>
    <source>
        <strain evidence="4">cv. Nipponbare</strain>
    </source>
</reference>
<protein>
    <submittedName>
        <fullName evidence="3">Uncharacterized protein</fullName>
    </submittedName>
</protein>
<dbReference type="AlphaFoldDB" id="Q5JKA4"/>
<evidence type="ECO:0000313" key="4">
    <source>
        <dbReference type="Proteomes" id="UP000000763"/>
    </source>
</evidence>
<name>Q5JKA4_ORYSJ</name>
<dbReference type="Proteomes" id="UP000817658">
    <property type="component" value="Chromosome 1"/>
</dbReference>
<reference evidence="3" key="1">
    <citation type="journal article" date="2002" name="Nature">
        <title>The genome sequence and structure of rice chromosome 1.</title>
        <authorList>
            <person name="Sasaki T."/>
            <person name="Matsumoto T."/>
            <person name="Yamamoto K."/>
            <person name="Sakata K."/>
            <person name="Baba T."/>
            <person name="Katayose Y."/>
            <person name="Wu J."/>
            <person name="Niimura Y."/>
            <person name="Cheng Z."/>
            <person name="Nagamura Y."/>
            <person name="Antonio B.A."/>
            <person name="Kanamori H."/>
            <person name="Hosokawa S."/>
            <person name="Masukawa M."/>
            <person name="Arikawa K."/>
            <person name="Chiden Y."/>
            <person name="Hayashi M."/>
            <person name="Okamoto M."/>
            <person name="Ando T."/>
            <person name="Aoki H."/>
            <person name="Arita K."/>
            <person name="Hamada M."/>
            <person name="Harada C."/>
            <person name="Hijishita S."/>
            <person name="Honda M."/>
            <person name="Ichikawa Y."/>
            <person name="Idonuma A."/>
            <person name="Iijima M."/>
            <person name="Ikeda M."/>
            <person name="Ikeno M."/>
            <person name="Itoh S."/>
            <person name="Itoh T."/>
            <person name="Itoh Y."/>
            <person name="Itoh Y."/>
            <person name="Iwabuchi A."/>
            <person name="Kamiya K."/>
            <person name="Karasawa W."/>
            <person name="Katagiri S."/>
            <person name="Kikuta A."/>
            <person name="Kobayashi N."/>
            <person name="Kono I."/>
            <person name="Machita K."/>
            <person name="Maehara T."/>
            <person name="Mizuno H."/>
            <person name="Mizubayashi T."/>
            <person name="Mukai Y."/>
            <person name="Nagasaki H."/>
            <person name="Nakashima M."/>
            <person name="Nakama Y."/>
            <person name="Nakamichi Y."/>
            <person name="Nakamura M."/>
            <person name="Namiki N."/>
            <person name="Negishi M."/>
            <person name="Ohta I."/>
            <person name="Ono N."/>
            <person name="Saji S."/>
            <person name="Sakai K."/>
            <person name="Shibata M."/>
            <person name="Shimokawa T."/>
            <person name="Shomura A."/>
            <person name="Song J."/>
            <person name="Takazaki Y."/>
            <person name="Terasawa K."/>
            <person name="Tsuji K."/>
            <person name="Waki K."/>
            <person name="Yamagata H."/>
            <person name="Yamane H."/>
            <person name="Yoshiki S."/>
            <person name="Yoshihara R."/>
            <person name="Yukawa K."/>
            <person name="Zhong H."/>
            <person name="Iwama H."/>
            <person name="Endo T."/>
            <person name="Ito H."/>
            <person name="Hahn J.H."/>
            <person name="Kim H.I."/>
            <person name="Eun M.Y."/>
            <person name="Yano M."/>
            <person name="Jiang J."/>
            <person name="Gojobori T."/>
        </authorList>
    </citation>
    <scope>NUCLEOTIDE SEQUENCE</scope>
</reference>
<evidence type="ECO:0000313" key="3">
    <source>
        <dbReference type="EMBL" id="BAD88103.1"/>
    </source>
</evidence>
<dbReference type="EMBL" id="AP004232">
    <property type="protein sequence ID" value="BAD88103.1"/>
    <property type="molecule type" value="Genomic_DNA"/>
</dbReference>
<dbReference type="Proteomes" id="UP000000763">
    <property type="component" value="Chromosome 1"/>
</dbReference>
<evidence type="ECO:0000313" key="2">
    <source>
        <dbReference type="EMBL" id="BAD88066.1"/>
    </source>
</evidence>
<proteinExistence type="predicted"/>
<feature type="compositionally biased region" description="Gly residues" evidence="1">
    <location>
        <begin position="8"/>
        <end position="18"/>
    </location>
</feature>
<gene>
    <name evidence="2" type="ORF">OSJNBa0026J14.2</name>
    <name evidence="3" type="ORF">OSJNBa0051H17.42</name>
</gene>
<reference evidence="4" key="3">
    <citation type="journal article" date="2008" name="Nucleic Acids Res.">
        <title>The rice annotation project database (RAP-DB): 2008 update.</title>
        <authorList>
            <consortium name="The rice annotation project (RAP)"/>
        </authorList>
    </citation>
    <scope>GENOME REANNOTATION</scope>
    <source>
        <strain evidence="4">cv. Nipponbare</strain>
    </source>
</reference>
<evidence type="ECO:0000256" key="1">
    <source>
        <dbReference type="SAM" id="MobiDB-lite"/>
    </source>
</evidence>
<organism evidence="3">
    <name type="scientific">Oryza sativa subsp. japonica</name>
    <name type="common">Rice</name>
    <dbReference type="NCBI Taxonomy" id="39947"/>
    <lineage>
        <taxon>Eukaryota</taxon>
        <taxon>Viridiplantae</taxon>
        <taxon>Streptophyta</taxon>
        <taxon>Embryophyta</taxon>
        <taxon>Tracheophyta</taxon>
        <taxon>Spermatophyta</taxon>
        <taxon>Magnoliopsida</taxon>
        <taxon>Liliopsida</taxon>
        <taxon>Poales</taxon>
        <taxon>Poaceae</taxon>
        <taxon>BOP clade</taxon>
        <taxon>Oryzoideae</taxon>
        <taxon>Oryzeae</taxon>
        <taxon>Oryzinae</taxon>
        <taxon>Oryza</taxon>
        <taxon>Oryza sativa</taxon>
    </lineage>
</organism>
<accession>Q5JKA4</accession>
<feature type="region of interest" description="Disordered" evidence="1">
    <location>
        <begin position="1"/>
        <end position="58"/>
    </location>
</feature>
<sequence length="100" mass="10472">MKGRHGGEGGGILHGGGEVCDMKSGGSQEEEGEMDLDMWGQGQPSPEATSSSPPPMLGPVPSCRCLGVGEEELVKCSSSLGQQWNGKVLSGGRDWEKEIR</sequence>
<dbReference type="EMBL" id="AP004231">
    <property type="protein sequence ID" value="BAD88066.1"/>
    <property type="molecule type" value="Genomic_DNA"/>
</dbReference>